<dbReference type="InterPro" id="IPR001138">
    <property type="entry name" value="Zn2Cys6_DnaBD"/>
</dbReference>
<dbReference type="GO" id="GO:0000981">
    <property type="term" value="F:DNA-binding transcription factor activity, RNA polymerase II-specific"/>
    <property type="evidence" value="ECO:0007669"/>
    <property type="project" value="InterPro"/>
</dbReference>
<evidence type="ECO:0000256" key="3">
    <source>
        <dbReference type="SAM" id="MobiDB-lite"/>
    </source>
</evidence>
<reference evidence="5 6" key="1">
    <citation type="journal article" date="2021" name="Nat. Commun.">
        <title>Genetic determinants of endophytism in the Arabidopsis root mycobiome.</title>
        <authorList>
            <person name="Mesny F."/>
            <person name="Miyauchi S."/>
            <person name="Thiergart T."/>
            <person name="Pickel B."/>
            <person name="Atanasova L."/>
            <person name="Karlsson M."/>
            <person name="Huettel B."/>
            <person name="Barry K.W."/>
            <person name="Haridas S."/>
            <person name="Chen C."/>
            <person name="Bauer D."/>
            <person name="Andreopoulos W."/>
            <person name="Pangilinan J."/>
            <person name="LaButti K."/>
            <person name="Riley R."/>
            <person name="Lipzen A."/>
            <person name="Clum A."/>
            <person name="Drula E."/>
            <person name="Henrissat B."/>
            <person name="Kohler A."/>
            <person name="Grigoriev I.V."/>
            <person name="Martin F.M."/>
            <person name="Hacquard S."/>
        </authorList>
    </citation>
    <scope>NUCLEOTIDE SEQUENCE [LARGE SCALE GENOMIC DNA]</scope>
    <source>
        <strain evidence="5 6">MPI-CAGE-CH-0241</strain>
    </source>
</reference>
<dbReference type="InterPro" id="IPR052761">
    <property type="entry name" value="Fungal_Detox/Toxin_TFs"/>
</dbReference>
<dbReference type="GO" id="GO:0006351">
    <property type="term" value="P:DNA-templated transcription"/>
    <property type="evidence" value="ECO:0007669"/>
    <property type="project" value="InterPro"/>
</dbReference>
<dbReference type="EMBL" id="JAGPYM010000015">
    <property type="protein sequence ID" value="KAH6886758.1"/>
    <property type="molecule type" value="Genomic_DNA"/>
</dbReference>
<evidence type="ECO:0000259" key="4">
    <source>
        <dbReference type="PROSITE" id="PS50048"/>
    </source>
</evidence>
<dbReference type="Gene3D" id="4.10.240.10">
    <property type="entry name" value="Zn(2)-C6 fungal-type DNA-binding domain"/>
    <property type="match status" value="1"/>
</dbReference>
<sequence length="710" mass="79053">METSAKPARSRRTRTSKRAAVACKACHQRKVRCTVTLSGQPCANCTIDGVPCEVLGRRRRYNSDLLPGSGEDRAASTTTPEQSQPTPPILTTPSTTCTSQAATHSPRTAEEQVELARREDSGGNHCSDDDDETQALLTVAIDHPPASSPALDNPPVANLGVPPRLGRQNAPSEVSGQSRTAAYAEILETVNDQEDRVPFYPGDKRGPAFVIDICEPNRALKSNLFFVPMPSIDSLLPEDVTYLRAKGALSLPARHIQEELIRCYFHHVHPFSPILEPNDFIAKYEKGHVSLLLLWGMFLAAASFIDESFFSDSFHPTRAAMKRAVYQAAKALYDVDYEQDKITLIQSVFLLSHWYSSSEDRTGPWHWTGIAISLSHTIGLHRQLVAVPKASQGVRPFWRRLWWSIYIREVWLSLGQGRPMRISLKDCDTPMVGPHDEDREPSTQNSEKYLPKDQSKLFELWLHLVRLSNALGTILSKNYAANGPKPSRSELASSEMEIRGCNYLVWEKSKPGRVLSSHLYQFKLYLEASIIVLYRPFMVDTPRDVSASERASWQSFACQKTRTAASEATGAVNSLLAEELMRLCHTITVLALGPPMAIHLFESTSSKPLSCQMGRHNLALYMLAMNELQKTYISAGAAYELFERAISKVDAARAREDQSGASPDMPPDVSMHTDEVWASYPEGYDISAAGIISDLWMPFLNNVPDYGPWT</sequence>
<dbReference type="PANTHER" id="PTHR47425:SF3">
    <property type="entry name" value="ZN(II)2CYS6 TRANSCRIPTION FACTOR (EUROFUNG)"/>
    <property type="match status" value="1"/>
</dbReference>
<dbReference type="OrthoDB" id="4161332at2759"/>
<feature type="compositionally biased region" description="Basic and acidic residues" evidence="3">
    <location>
        <begin position="107"/>
        <end position="122"/>
    </location>
</feature>
<dbReference type="SMART" id="SM00066">
    <property type="entry name" value="GAL4"/>
    <property type="match status" value="1"/>
</dbReference>
<feature type="region of interest" description="Disordered" evidence="3">
    <location>
        <begin position="63"/>
        <end position="130"/>
    </location>
</feature>
<dbReference type="PANTHER" id="PTHR47425">
    <property type="entry name" value="FARB-RELATED"/>
    <property type="match status" value="1"/>
</dbReference>
<dbReference type="SUPFAM" id="SSF57701">
    <property type="entry name" value="Zn2/Cys6 DNA-binding domain"/>
    <property type="match status" value="1"/>
</dbReference>
<feature type="compositionally biased region" description="Low complexity" evidence="3">
    <location>
        <begin position="91"/>
        <end position="100"/>
    </location>
</feature>
<evidence type="ECO:0000313" key="6">
    <source>
        <dbReference type="Proteomes" id="UP000777438"/>
    </source>
</evidence>
<feature type="region of interest" description="Disordered" evidence="3">
    <location>
        <begin position="427"/>
        <end position="448"/>
    </location>
</feature>
<evidence type="ECO:0000256" key="1">
    <source>
        <dbReference type="ARBA" id="ARBA00022723"/>
    </source>
</evidence>
<dbReference type="Proteomes" id="UP000777438">
    <property type="component" value="Unassembled WGS sequence"/>
</dbReference>
<dbReference type="Pfam" id="PF04082">
    <property type="entry name" value="Fungal_trans"/>
    <property type="match status" value="1"/>
</dbReference>
<dbReference type="Pfam" id="PF00172">
    <property type="entry name" value="Zn_clus"/>
    <property type="match status" value="1"/>
</dbReference>
<organism evidence="5 6">
    <name type="scientific">Thelonectria olida</name>
    <dbReference type="NCBI Taxonomy" id="1576542"/>
    <lineage>
        <taxon>Eukaryota</taxon>
        <taxon>Fungi</taxon>
        <taxon>Dikarya</taxon>
        <taxon>Ascomycota</taxon>
        <taxon>Pezizomycotina</taxon>
        <taxon>Sordariomycetes</taxon>
        <taxon>Hypocreomycetidae</taxon>
        <taxon>Hypocreales</taxon>
        <taxon>Nectriaceae</taxon>
        <taxon>Thelonectria</taxon>
    </lineage>
</organism>
<protein>
    <submittedName>
        <fullName evidence="5">Fungal-specific transcription factor domain-containing protein</fullName>
    </submittedName>
</protein>
<accession>A0A9P8W319</accession>
<dbReference type="AlphaFoldDB" id="A0A9P8W319"/>
<name>A0A9P8W319_9HYPO</name>
<comment type="caution">
    <text evidence="5">The sequence shown here is derived from an EMBL/GenBank/DDBJ whole genome shotgun (WGS) entry which is preliminary data.</text>
</comment>
<feature type="compositionally biased region" description="Basic and acidic residues" evidence="3">
    <location>
        <begin position="427"/>
        <end position="441"/>
    </location>
</feature>
<keyword evidence="2" id="KW-0539">Nucleus</keyword>
<dbReference type="InterPro" id="IPR007219">
    <property type="entry name" value="XnlR_reg_dom"/>
</dbReference>
<evidence type="ECO:0000313" key="5">
    <source>
        <dbReference type="EMBL" id="KAH6886758.1"/>
    </source>
</evidence>
<dbReference type="SMART" id="SM00906">
    <property type="entry name" value="Fungal_trans"/>
    <property type="match status" value="1"/>
</dbReference>
<feature type="domain" description="Zn(2)-C6 fungal-type" evidence="4">
    <location>
        <begin position="22"/>
        <end position="54"/>
    </location>
</feature>
<dbReference type="CDD" id="cd12148">
    <property type="entry name" value="fungal_TF_MHR"/>
    <property type="match status" value="1"/>
</dbReference>
<dbReference type="InterPro" id="IPR036864">
    <property type="entry name" value="Zn2-C6_fun-type_DNA-bd_sf"/>
</dbReference>
<keyword evidence="1" id="KW-0479">Metal-binding</keyword>
<dbReference type="GO" id="GO:0003677">
    <property type="term" value="F:DNA binding"/>
    <property type="evidence" value="ECO:0007669"/>
    <property type="project" value="InterPro"/>
</dbReference>
<gene>
    <name evidence="5" type="ORF">B0T10DRAFT_75160</name>
</gene>
<dbReference type="PROSITE" id="PS50048">
    <property type="entry name" value="ZN2_CY6_FUNGAL_2"/>
    <property type="match status" value="1"/>
</dbReference>
<evidence type="ECO:0000256" key="2">
    <source>
        <dbReference type="ARBA" id="ARBA00023242"/>
    </source>
</evidence>
<dbReference type="GO" id="GO:0008270">
    <property type="term" value="F:zinc ion binding"/>
    <property type="evidence" value="ECO:0007669"/>
    <property type="project" value="InterPro"/>
</dbReference>
<proteinExistence type="predicted"/>
<keyword evidence="6" id="KW-1185">Reference proteome</keyword>
<dbReference type="PROSITE" id="PS00463">
    <property type="entry name" value="ZN2_CY6_FUNGAL_1"/>
    <property type="match status" value="1"/>
</dbReference>
<dbReference type="CDD" id="cd00067">
    <property type="entry name" value="GAL4"/>
    <property type="match status" value="1"/>
</dbReference>